<name>A0A0G3H863_9CORY</name>
<dbReference type="PATRIC" id="fig|571915.4.peg.3249"/>
<reference evidence="1 2" key="1">
    <citation type="journal article" date="2015" name="Genome Announc.">
        <title>Complete Genome Sequence of the Type Strain Corynebacterium mustelae DSM 45274, Isolated from Various Tissues of a Male Ferret with Lethal Sepsis.</title>
        <authorList>
            <person name="Ruckert C."/>
            <person name="Eimer J."/>
            <person name="Winkler A."/>
            <person name="Tauch A."/>
        </authorList>
    </citation>
    <scope>NUCLEOTIDE SEQUENCE [LARGE SCALE GENOMIC DNA]</scope>
    <source>
        <strain evidence="1 2">DSM 45274</strain>
    </source>
</reference>
<sequence length="59" mass="6613">MVGKIGSAILKKLWLDTQLRAAVRDAPEVAAETLEQLGYSITRPETSTDCLEHRPNMTW</sequence>
<evidence type="ECO:0000313" key="1">
    <source>
        <dbReference type="EMBL" id="AKK07317.1"/>
    </source>
</evidence>
<keyword evidence="2" id="KW-1185">Reference proteome</keyword>
<dbReference type="Proteomes" id="UP000035199">
    <property type="component" value="Chromosome"/>
</dbReference>
<protein>
    <submittedName>
        <fullName evidence="1">Uncharacterized protein</fullName>
    </submittedName>
</protein>
<organism evidence="1 2">
    <name type="scientific">Corynebacterium mustelae</name>
    <dbReference type="NCBI Taxonomy" id="571915"/>
    <lineage>
        <taxon>Bacteria</taxon>
        <taxon>Bacillati</taxon>
        <taxon>Actinomycetota</taxon>
        <taxon>Actinomycetes</taxon>
        <taxon>Mycobacteriales</taxon>
        <taxon>Corynebacteriaceae</taxon>
        <taxon>Corynebacterium</taxon>
    </lineage>
</organism>
<dbReference type="KEGG" id="cmv:CMUST_15140"/>
<accession>A0A0G3H863</accession>
<dbReference type="EMBL" id="CP011542">
    <property type="protein sequence ID" value="AKK07317.1"/>
    <property type="molecule type" value="Genomic_DNA"/>
</dbReference>
<reference evidence="2" key="2">
    <citation type="submission" date="2015-05" db="EMBL/GenBank/DDBJ databases">
        <title>Complete genome sequence of Corynebacterium mustelae DSM 45274, isolated from various tissues of a male ferret with lethal sepsis.</title>
        <authorList>
            <person name="Ruckert C."/>
            <person name="Albersmeier A."/>
            <person name="Winkler A."/>
            <person name="Tauch A."/>
        </authorList>
    </citation>
    <scope>NUCLEOTIDE SEQUENCE [LARGE SCALE GENOMIC DNA]</scope>
    <source>
        <strain evidence="2">DSM 45274</strain>
    </source>
</reference>
<proteinExistence type="predicted"/>
<dbReference type="AlphaFoldDB" id="A0A0G3H863"/>
<dbReference type="STRING" id="571915.CMUST_15140"/>
<gene>
    <name evidence="1" type="ORF">CMUST_15140</name>
</gene>
<evidence type="ECO:0000313" key="2">
    <source>
        <dbReference type="Proteomes" id="UP000035199"/>
    </source>
</evidence>